<organism evidence="1 2">
    <name type="scientific">Streptomyces thioluteus</name>
    <dbReference type="NCBI Taxonomy" id="66431"/>
    <lineage>
        <taxon>Bacteria</taxon>
        <taxon>Bacillati</taxon>
        <taxon>Actinomycetota</taxon>
        <taxon>Actinomycetes</taxon>
        <taxon>Kitasatosporales</taxon>
        <taxon>Streptomycetaceae</taxon>
        <taxon>Streptomyces</taxon>
    </lineage>
</organism>
<evidence type="ECO:0000313" key="1">
    <source>
        <dbReference type="EMBL" id="GAA2917885.1"/>
    </source>
</evidence>
<dbReference type="EMBL" id="BAAAXZ010000046">
    <property type="protein sequence ID" value="GAA2917885.1"/>
    <property type="molecule type" value="Genomic_DNA"/>
</dbReference>
<proteinExistence type="predicted"/>
<evidence type="ECO:0000313" key="2">
    <source>
        <dbReference type="Proteomes" id="UP001501102"/>
    </source>
</evidence>
<keyword evidence="2" id="KW-1185">Reference proteome</keyword>
<sequence length="90" mass="9842">MRSASAIASSYIMCGSSTKWQRAPWNWMSRHFSGLVLRGMTAMNGTPTRWAKYASEIAVEPLDASITGASGRIQPLHRACRNSERARAGA</sequence>
<gene>
    <name evidence="1" type="ORF">GCM10020221_12580</name>
</gene>
<name>A0ABP6J2E6_STRTU</name>
<accession>A0ABP6J2E6</accession>
<reference evidence="2" key="1">
    <citation type="journal article" date="2019" name="Int. J. Syst. Evol. Microbiol.">
        <title>The Global Catalogue of Microorganisms (GCM) 10K type strain sequencing project: providing services to taxonomists for standard genome sequencing and annotation.</title>
        <authorList>
            <consortium name="The Broad Institute Genomics Platform"/>
            <consortium name="The Broad Institute Genome Sequencing Center for Infectious Disease"/>
            <person name="Wu L."/>
            <person name="Ma J."/>
        </authorList>
    </citation>
    <scope>NUCLEOTIDE SEQUENCE [LARGE SCALE GENOMIC DNA]</scope>
    <source>
        <strain evidence="2">JCM 4087</strain>
    </source>
</reference>
<dbReference type="Proteomes" id="UP001501102">
    <property type="component" value="Unassembled WGS sequence"/>
</dbReference>
<protein>
    <submittedName>
        <fullName evidence="1">Uncharacterized protein</fullName>
    </submittedName>
</protein>
<comment type="caution">
    <text evidence="1">The sequence shown here is derived from an EMBL/GenBank/DDBJ whole genome shotgun (WGS) entry which is preliminary data.</text>
</comment>